<comment type="caution">
    <text evidence="2">The sequence shown here is derived from an EMBL/GenBank/DDBJ whole genome shotgun (WGS) entry which is preliminary data.</text>
</comment>
<feature type="transmembrane region" description="Helical" evidence="1">
    <location>
        <begin position="39"/>
        <end position="61"/>
    </location>
</feature>
<name>A0A7C5P3H9_THELI</name>
<keyword evidence="1" id="KW-1133">Transmembrane helix</keyword>
<accession>A0A7C5P3H9</accession>
<reference evidence="2" key="1">
    <citation type="journal article" date="2020" name="mSystems">
        <title>Genome- and Community-Level Interaction Insights into Carbon Utilization and Element Cycling Functions of Hydrothermarchaeota in Hydrothermal Sediment.</title>
        <authorList>
            <person name="Zhou Z."/>
            <person name="Liu Y."/>
            <person name="Xu W."/>
            <person name="Pan J."/>
            <person name="Luo Z.H."/>
            <person name="Li M."/>
        </authorList>
    </citation>
    <scope>NUCLEOTIDE SEQUENCE [LARGE SCALE GENOMIC DNA]</scope>
    <source>
        <strain evidence="2">HyVt-93</strain>
    </source>
</reference>
<dbReference type="AlphaFoldDB" id="A0A7C5P3H9"/>
<proteinExistence type="predicted"/>
<gene>
    <name evidence="2" type="ORF">ENL40_08975</name>
</gene>
<evidence type="ECO:0000313" key="2">
    <source>
        <dbReference type="EMBL" id="HHI01565.1"/>
    </source>
</evidence>
<organism evidence="2">
    <name type="scientific">Thermococcus litoralis</name>
    <dbReference type="NCBI Taxonomy" id="2265"/>
    <lineage>
        <taxon>Archaea</taxon>
        <taxon>Methanobacteriati</taxon>
        <taxon>Methanobacteriota</taxon>
        <taxon>Thermococci</taxon>
        <taxon>Thermococcales</taxon>
        <taxon>Thermococcaceae</taxon>
        <taxon>Thermococcus</taxon>
    </lineage>
</organism>
<evidence type="ECO:0000256" key="1">
    <source>
        <dbReference type="SAM" id="Phobius"/>
    </source>
</evidence>
<keyword evidence="1" id="KW-0472">Membrane</keyword>
<protein>
    <submittedName>
        <fullName evidence="2">Uncharacterized protein</fullName>
    </submittedName>
</protein>
<dbReference type="Proteomes" id="UP000886217">
    <property type="component" value="Unassembled WGS sequence"/>
</dbReference>
<sequence>MRIIILMGKIKVLYLVLLLGMLITAPIGVIVLKNPTIPIMYRAGVLGFITLWIGLMSFVIYRSRKSFEKVRNIKEIISISENEISFPKPLRAEVGYFDAYAYWSSSGKSSHYHVFKSFLKESEEAVTSFKLETKPFLLSIAQDGTGDIYLPGIRILNDEYKDVVILYAKPSYEVRFPLESFVVSANGDFAEARIEEIENGFRISVSANLSKARRAKVELVSRRKRVVKQLIGDTKNIGVFEKEFLNEPLIILGYYDQVSPLGILKGGKFGRIIAGHGKFILRLALDIPFRPDIKEEIEFEVTPKEGATSWGP</sequence>
<keyword evidence="1" id="KW-0812">Transmembrane</keyword>
<feature type="transmembrane region" description="Helical" evidence="1">
    <location>
        <begin position="12"/>
        <end position="33"/>
    </location>
</feature>
<dbReference type="EMBL" id="DRTU01000365">
    <property type="protein sequence ID" value="HHI01565.1"/>
    <property type="molecule type" value="Genomic_DNA"/>
</dbReference>